<gene>
    <name evidence="2" type="ORF">BDZ83DRAFT_386148</name>
</gene>
<reference evidence="2" key="1">
    <citation type="submission" date="2021-12" db="EMBL/GenBank/DDBJ databases">
        <title>Comparative genomics, transcriptomics and evolutionary studies reveal genomic signatures of adaptation to plant cell wall in hemibiotrophic fungi.</title>
        <authorList>
            <consortium name="DOE Joint Genome Institute"/>
            <person name="Baroncelli R."/>
            <person name="Diaz J.F."/>
            <person name="Benocci T."/>
            <person name="Peng M."/>
            <person name="Battaglia E."/>
            <person name="Haridas S."/>
            <person name="Andreopoulos W."/>
            <person name="Labutti K."/>
            <person name="Pangilinan J."/>
            <person name="Floch G.L."/>
            <person name="Makela M.R."/>
            <person name="Henrissat B."/>
            <person name="Grigoriev I.V."/>
            <person name="Crouch J.A."/>
            <person name="De Vries R.P."/>
            <person name="Sukno S.A."/>
            <person name="Thon M.R."/>
        </authorList>
    </citation>
    <scope>NUCLEOTIDE SEQUENCE</scope>
    <source>
        <strain evidence="2">CBS 112980</strain>
    </source>
</reference>
<dbReference type="Proteomes" id="UP001244207">
    <property type="component" value="Unassembled WGS sequence"/>
</dbReference>
<name>A0AAD8XHM3_GLOAC</name>
<evidence type="ECO:0000313" key="2">
    <source>
        <dbReference type="EMBL" id="KAK1723660.1"/>
    </source>
</evidence>
<dbReference type="AlphaFoldDB" id="A0AAD8XHM3"/>
<dbReference type="GeneID" id="85386644"/>
<comment type="caution">
    <text evidence="2">The sequence shown here is derived from an EMBL/GenBank/DDBJ whole genome shotgun (WGS) entry which is preliminary data.</text>
</comment>
<sequence>MAAKGSHLRPNLTAWQISNAPCHDTETRQPPLGGTPTTEMSRRFTLSRPSPKLPQHLPSKDERVPLADENQSAQWLAPFSALPCLQGVQRPLASCDGFDCPCLFDHKKRGRAIPNGTNQIKQPDMFNVPAPVFRTSSKNSSPFFCGFSHRSRRPVAIVPHNPGPFVPVAREYFVVI</sequence>
<dbReference type="RefSeq" id="XP_060363715.1">
    <property type="nucleotide sequence ID" value="XM_060502745.1"/>
</dbReference>
<organism evidence="2 3">
    <name type="scientific">Glomerella acutata</name>
    <name type="common">Colletotrichum acutatum</name>
    <dbReference type="NCBI Taxonomy" id="27357"/>
    <lineage>
        <taxon>Eukaryota</taxon>
        <taxon>Fungi</taxon>
        <taxon>Dikarya</taxon>
        <taxon>Ascomycota</taxon>
        <taxon>Pezizomycotina</taxon>
        <taxon>Sordariomycetes</taxon>
        <taxon>Hypocreomycetidae</taxon>
        <taxon>Glomerellales</taxon>
        <taxon>Glomerellaceae</taxon>
        <taxon>Colletotrichum</taxon>
        <taxon>Colletotrichum acutatum species complex</taxon>
    </lineage>
</organism>
<dbReference type="EMBL" id="JAHMHS010000062">
    <property type="protein sequence ID" value="KAK1723660.1"/>
    <property type="molecule type" value="Genomic_DNA"/>
</dbReference>
<evidence type="ECO:0000313" key="3">
    <source>
        <dbReference type="Proteomes" id="UP001244207"/>
    </source>
</evidence>
<feature type="region of interest" description="Disordered" evidence="1">
    <location>
        <begin position="1"/>
        <end position="60"/>
    </location>
</feature>
<protein>
    <submittedName>
        <fullName evidence="2">Uncharacterized protein</fullName>
    </submittedName>
</protein>
<accession>A0AAD8XHM3</accession>
<evidence type="ECO:0000256" key="1">
    <source>
        <dbReference type="SAM" id="MobiDB-lite"/>
    </source>
</evidence>
<keyword evidence="3" id="KW-1185">Reference proteome</keyword>
<proteinExistence type="predicted"/>